<dbReference type="InterPro" id="IPR000582">
    <property type="entry name" value="Acyl-CoA-binding_protein"/>
</dbReference>
<dbReference type="AlphaFoldDB" id="A0AAJ8KUT9"/>
<dbReference type="SMART" id="SM00248">
    <property type="entry name" value="ANK"/>
    <property type="match status" value="2"/>
</dbReference>
<dbReference type="PANTHER" id="PTHR24171:SF9">
    <property type="entry name" value="ANKYRIN REPEAT DOMAIN-CONTAINING PROTEIN 39"/>
    <property type="match status" value="1"/>
</dbReference>
<dbReference type="InterPro" id="IPR036770">
    <property type="entry name" value="Ankyrin_rpt-contain_sf"/>
</dbReference>
<keyword evidence="1" id="KW-0677">Repeat</keyword>
<evidence type="ECO:0000313" key="5">
    <source>
        <dbReference type="EMBL" id="WWC64173.1"/>
    </source>
</evidence>
<reference evidence="5" key="1">
    <citation type="submission" date="2013-07" db="EMBL/GenBank/DDBJ databases">
        <authorList>
            <consortium name="The Broad Institute Genome Sequencing Platform"/>
            <person name="Cuomo C."/>
            <person name="Litvintseva A."/>
            <person name="Chen Y."/>
            <person name="Heitman J."/>
            <person name="Sun S."/>
            <person name="Springer D."/>
            <person name="Dromer F."/>
            <person name="Young S.K."/>
            <person name="Zeng Q."/>
            <person name="Gargeya S."/>
            <person name="Fitzgerald M."/>
            <person name="Abouelleil A."/>
            <person name="Alvarado L."/>
            <person name="Berlin A.M."/>
            <person name="Chapman S.B."/>
            <person name="Dewar J."/>
            <person name="Goldberg J."/>
            <person name="Griggs A."/>
            <person name="Gujja S."/>
            <person name="Hansen M."/>
            <person name="Howarth C."/>
            <person name="Imamovic A."/>
            <person name="Larimer J."/>
            <person name="McCowan C."/>
            <person name="Murphy C."/>
            <person name="Pearson M."/>
            <person name="Priest M."/>
            <person name="Roberts A."/>
            <person name="Saif S."/>
            <person name="Shea T."/>
            <person name="Sykes S."/>
            <person name="Wortman J."/>
            <person name="Nusbaum C."/>
            <person name="Birren B."/>
        </authorList>
    </citation>
    <scope>NUCLEOTIDE SEQUENCE</scope>
    <source>
        <strain evidence="5">CBS 10117</strain>
    </source>
</reference>
<dbReference type="InterPro" id="IPR035984">
    <property type="entry name" value="Acyl-CoA-binding_sf"/>
</dbReference>
<evidence type="ECO:0000256" key="1">
    <source>
        <dbReference type="ARBA" id="ARBA00022737"/>
    </source>
</evidence>
<evidence type="ECO:0000313" key="6">
    <source>
        <dbReference type="Proteomes" id="UP000078595"/>
    </source>
</evidence>
<dbReference type="SUPFAM" id="SSF48403">
    <property type="entry name" value="Ankyrin repeat"/>
    <property type="match status" value="1"/>
</dbReference>
<evidence type="ECO:0000259" key="4">
    <source>
        <dbReference type="PROSITE" id="PS51228"/>
    </source>
</evidence>
<keyword evidence="6" id="KW-1185">Reference proteome</keyword>
<evidence type="ECO:0000256" key="3">
    <source>
        <dbReference type="PROSITE-ProRule" id="PRU00023"/>
    </source>
</evidence>
<dbReference type="InterPro" id="IPR014352">
    <property type="entry name" value="FERM/acyl-CoA-bd_prot_sf"/>
</dbReference>
<name>A0AAJ8KUT9_9TREE</name>
<dbReference type="Gene3D" id="1.20.80.10">
    <property type="match status" value="1"/>
</dbReference>
<dbReference type="EMBL" id="CP144537">
    <property type="protein sequence ID" value="WWC64173.1"/>
    <property type="molecule type" value="Genomic_DNA"/>
</dbReference>
<dbReference type="Pfam" id="PF12796">
    <property type="entry name" value="Ank_2"/>
    <property type="match status" value="1"/>
</dbReference>
<feature type="repeat" description="ANK" evidence="3">
    <location>
        <begin position="189"/>
        <end position="221"/>
    </location>
</feature>
<dbReference type="KEGG" id="kdj:28972276"/>
<dbReference type="InterPro" id="IPR002110">
    <property type="entry name" value="Ankyrin_rpt"/>
</dbReference>
<accession>A0AAJ8KUT9</accession>
<dbReference type="PROSITE" id="PS50088">
    <property type="entry name" value="ANK_REPEAT"/>
    <property type="match status" value="1"/>
</dbReference>
<reference evidence="5" key="2">
    <citation type="submission" date="2024-02" db="EMBL/GenBank/DDBJ databases">
        <title>Comparative genomics of Cryptococcus and Kwoniella reveals pathogenesis evolution and contrasting modes of karyotype evolution via chromosome fusion or intercentromeric recombination.</title>
        <authorList>
            <person name="Coelho M.A."/>
            <person name="David-Palma M."/>
            <person name="Shea T."/>
            <person name="Bowers K."/>
            <person name="McGinley-Smith S."/>
            <person name="Mohammad A.W."/>
            <person name="Gnirke A."/>
            <person name="Yurkov A.M."/>
            <person name="Nowrousian M."/>
            <person name="Sun S."/>
            <person name="Cuomo C.A."/>
            <person name="Heitman J."/>
        </authorList>
    </citation>
    <scope>NUCLEOTIDE SEQUENCE</scope>
    <source>
        <strain evidence="5">CBS 10117</strain>
    </source>
</reference>
<organism evidence="5 6">
    <name type="scientific">Kwoniella dejecticola CBS 10117</name>
    <dbReference type="NCBI Taxonomy" id="1296121"/>
    <lineage>
        <taxon>Eukaryota</taxon>
        <taxon>Fungi</taxon>
        <taxon>Dikarya</taxon>
        <taxon>Basidiomycota</taxon>
        <taxon>Agaricomycotina</taxon>
        <taxon>Tremellomycetes</taxon>
        <taxon>Tremellales</taxon>
        <taxon>Cryptococcaceae</taxon>
        <taxon>Kwoniella</taxon>
    </lineage>
</organism>
<dbReference type="GO" id="GO:0000062">
    <property type="term" value="F:fatty-acyl-CoA binding"/>
    <property type="evidence" value="ECO:0007669"/>
    <property type="project" value="InterPro"/>
</dbReference>
<protein>
    <recommendedName>
        <fullName evidence="4">ACB domain-containing protein</fullName>
    </recommendedName>
</protein>
<dbReference type="Gene3D" id="1.25.40.20">
    <property type="entry name" value="Ankyrin repeat-containing domain"/>
    <property type="match status" value="1"/>
</dbReference>
<proteinExistence type="predicted"/>
<dbReference type="PANTHER" id="PTHR24171">
    <property type="entry name" value="ANKYRIN REPEAT DOMAIN-CONTAINING PROTEIN 39-RELATED"/>
    <property type="match status" value="1"/>
</dbReference>
<dbReference type="PROSITE" id="PS50297">
    <property type="entry name" value="ANK_REP_REGION"/>
    <property type="match status" value="1"/>
</dbReference>
<sequence>MSAIAGNSQKEFIAASSWLSSAPSAASLSTDLKLELYGLFKYVNASAGPEGSRPSIFSPAPRAKHDAWAAQHAKYSPKHKEGIEMARQRYMAIAKQIGWNGDGEEDEDEVDLENLDDSPFDMAKQDKGKIKADNPIGGVKVSVMSGEEEMESDVQSANPLHDAVSENDIPGVQALLRADSAAINSKDAYGFTPLHLSADRGHVELTKLLLQLGADKNITDEDDQTPLMLAEISGRDEIVHLLK</sequence>
<feature type="domain" description="ACB" evidence="4">
    <location>
        <begin position="8"/>
        <end position="103"/>
    </location>
</feature>
<dbReference type="SUPFAM" id="SSF47027">
    <property type="entry name" value="Acyl-CoA binding protein"/>
    <property type="match status" value="1"/>
</dbReference>
<dbReference type="PROSITE" id="PS51228">
    <property type="entry name" value="ACB_2"/>
    <property type="match status" value="1"/>
</dbReference>
<dbReference type="RefSeq" id="XP_065825513.1">
    <property type="nucleotide sequence ID" value="XM_065969441.1"/>
</dbReference>
<gene>
    <name evidence="5" type="ORF">I303_106781</name>
</gene>
<dbReference type="GeneID" id="28972276"/>
<keyword evidence="2 3" id="KW-0040">ANK repeat</keyword>
<dbReference type="Proteomes" id="UP000078595">
    <property type="component" value="Chromosome 8"/>
</dbReference>
<dbReference type="Pfam" id="PF00887">
    <property type="entry name" value="ACBP"/>
    <property type="match status" value="1"/>
</dbReference>
<evidence type="ECO:0000256" key="2">
    <source>
        <dbReference type="ARBA" id="ARBA00023043"/>
    </source>
</evidence>